<feature type="domain" description="Amidase" evidence="6">
    <location>
        <begin position="74"/>
        <end position="525"/>
    </location>
</feature>
<comment type="similarity">
    <text evidence="1">Belongs to the amidase family.</text>
</comment>
<dbReference type="Gene3D" id="3.90.1300.10">
    <property type="entry name" value="Amidase signature (AS) domain"/>
    <property type="match status" value="1"/>
</dbReference>
<dbReference type="EMBL" id="KQ087235">
    <property type="protein sequence ID" value="KLT40376.1"/>
    <property type="molecule type" value="Genomic_DNA"/>
</dbReference>
<dbReference type="InterPro" id="IPR036928">
    <property type="entry name" value="AS_sf"/>
</dbReference>
<proteinExistence type="inferred from homology"/>
<evidence type="ECO:0000256" key="4">
    <source>
        <dbReference type="PIRSR" id="PIRSR001221-2"/>
    </source>
</evidence>
<keyword evidence="8" id="KW-1185">Reference proteome</keyword>
<evidence type="ECO:0000313" key="8">
    <source>
        <dbReference type="Proteomes" id="UP000053611"/>
    </source>
</evidence>
<reference evidence="7 8" key="1">
    <citation type="submission" date="2015-03" db="EMBL/GenBank/DDBJ databases">
        <title>Genomics and transcriptomics of the oil-accumulating basidiomycete yeast T. oleaginosus allow insights into substrate utilization and the diverse evolutionary trajectories of mating systems in fungi.</title>
        <authorList>
            <consortium name="DOE Joint Genome Institute"/>
            <person name="Kourist R."/>
            <person name="Kracht O."/>
            <person name="Bracharz F."/>
            <person name="Lipzen A."/>
            <person name="Nolan M."/>
            <person name="Ohm R."/>
            <person name="Grigoriev I."/>
            <person name="Sun S."/>
            <person name="Heitman J."/>
            <person name="Bruck T."/>
            <person name="Nowrousian M."/>
        </authorList>
    </citation>
    <scope>NUCLEOTIDE SEQUENCE [LARGE SCALE GENOMIC DNA]</scope>
    <source>
        <strain evidence="7 8">IBC0246</strain>
    </source>
</reference>
<feature type="region of interest" description="Disordered" evidence="5">
    <location>
        <begin position="475"/>
        <end position="503"/>
    </location>
</feature>
<evidence type="ECO:0000259" key="6">
    <source>
        <dbReference type="Pfam" id="PF01425"/>
    </source>
</evidence>
<dbReference type="GeneID" id="28984498"/>
<accession>A0A0J0XH16</accession>
<keyword evidence="2" id="KW-0378">Hydrolase</keyword>
<feature type="compositionally biased region" description="Basic and acidic residues" evidence="5">
    <location>
        <begin position="477"/>
        <end position="503"/>
    </location>
</feature>
<dbReference type="STRING" id="879819.A0A0J0XH16"/>
<feature type="binding site" evidence="4">
    <location>
        <position position="181"/>
    </location>
    <ligand>
        <name>substrate</name>
    </ligand>
</feature>
<feature type="active site" description="Charge relay system" evidence="3">
    <location>
        <position position="129"/>
    </location>
</feature>
<dbReference type="GO" id="GO:0016787">
    <property type="term" value="F:hydrolase activity"/>
    <property type="evidence" value="ECO:0007669"/>
    <property type="project" value="UniProtKB-KW"/>
</dbReference>
<evidence type="ECO:0000256" key="1">
    <source>
        <dbReference type="ARBA" id="ARBA00009199"/>
    </source>
</evidence>
<evidence type="ECO:0000313" key="7">
    <source>
        <dbReference type="EMBL" id="KLT40376.1"/>
    </source>
</evidence>
<name>A0A0J0XH16_9TREE</name>
<evidence type="ECO:0000256" key="5">
    <source>
        <dbReference type="SAM" id="MobiDB-lite"/>
    </source>
</evidence>
<dbReference type="SUPFAM" id="SSF75304">
    <property type="entry name" value="Amidase signature (AS) enzymes"/>
    <property type="match status" value="1"/>
</dbReference>
<gene>
    <name evidence="7" type="ORF">CC85DRAFT_287480</name>
</gene>
<dbReference type="Proteomes" id="UP000053611">
    <property type="component" value="Unassembled WGS sequence"/>
</dbReference>
<dbReference type="PIRSF" id="PIRSF001221">
    <property type="entry name" value="Amidase_fungi"/>
    <property type="match status" value="1"/>
</dbReference>
<feature type="active site" description="Acyl-ester intermediate" evidence="3">
    <location>
        <position position="230"/>
    </location>
</feature>
<dbReference type="InterPro" id="IPR023631">
    <property type="entry name" value="Amidase_dom"/>
</dbReference>
<feature type="binding site" evidence="4">
    <location>
        <position position="206"/>
    </location>
    <ligand>
        <name>substrate</name>
    </ligand>
</feature>
<evidence type="ECO:0000256" key="2">
    <source>
        <dbReference type="ARBA" id="ARBA00022801"/>
    </source>
</evidence>
<dbReference type="RefSeq" id="XP_018276867.1">
    <property type="nucleotide sequence ID" value="XM_018423895.1"/>
</dbReference>
<feature type="active site" description="Charge relay system" evidence="3">
    <location>
        <position position="206"/>
    </location>
</feature>
<protein>
    <submittedName>
        <fullName evidence="7">Amidase</fullName>
    </submittedName>
</protein>
<dbReference type="OrthoDB" id="6428749at2759"/>
<feature type="binding site" evidence="4">
    <location>
        <begin position="227"/>
        <end position="230"/>
    </location>
    <ligand>
        <name>substrate</name>
    </ligand>
</feature>
<dbReference type="PANTHER" id="PTHR46072">
    <property type="entry name" value="AMIDASE-RELATED-RELATED"/>
    <property type="match status" value="1"/>
</dbReference>
<evidence type="ECO:0000256" key="3">
    <source>
        <dbReference type="PIRSR" id="PIRSR001221-1"/>
    </source>
</evidence>
<dbReference type="AlphaFoldDB" id="A0A0J0XH16"/>
<sequence length="538" mass="58714">MANDWKIRADAYKAQVLASIPEAWRLKTKPSGKDVRHVAETSGILTPDEVQLLARDATQLAADIAARKFSAVQVATAYCKSAAVAHQTTNCIMDFFPDEALARAKWLDDELERTGKPVGVLHGVPISVKDMVALKGRRISAGYLGILESAEGVSAEDAVITAAFRAAGAVFYCKTTNPQAIMHLECDSFLGPTLNPFNTDLTPGGSTGGEAALIAAGGSVLGIGTDIGGSIRNPCANCGLYGFKPCASRLPKSGNMSGMPNQETIVGAIGPMGVSARDMELFVKVQLDAKPWKVDPSVVKMPWRPEEVEWVGGSKPRIGVQWHDGVCVPQPPMRAALRMAVDKLKAAGYEVVEVQPRKTWEAWLLLKELYFTDGGARVRGEAARTGEPILPLTEWVMTGATEKTPTQVMELVRQREAFRKDYAKYWESLNIDVMLLPAMPGPANVLGTSKYWLYTAFYNLVDYPGAVFPAGVQVDPKNPEHARDEPREYLSEDDKRTAEEYTPEKFENAPIDLQIIGGHWEEEKVMEALKIISKVVNP</sequence>
<dbReference type="Pfam" id="PF01425">
    <property type="entry name" value="Amidase"/>
    <property type="match status" value="1"/>
</dbReference>
<organism evidence="7 8">
    <name type="scientific">Cutaneotrichosporon oleaginosum</name>
    <dbReference type="NCBI Taxonomy" id="879819"/>
    <lineage>
        <taxon>Eukaryota</taxon>
        <taxon>Fungi</taxon>
        <taxon>Dikarya</taxon>
        <taxon>Basidiomycota</taxon>
        <taxon>Agaricomycotina</taxon>
        <taxon>Tremellomycetes</taxon>
        <taxon>Trichosporonales</taxon>
        <taxon>Trichosporonaceae</taxon>
        <taxon>Cutaneotrichosporon</taxon>
    </lineage>
</organism>
<dbReference type="PANTHER" id="PTHR46072:SF4">
    <property type="entry name" value="AMIDASE C550.07-RELATED"/>
    <property type="match status" value="1"/>
</dbReference>